<keyword evidence="10" id="KW-1185">Reference proteome</keyword>
<accession>A0A366JH23</accession>
<keyword evidence="3" id="KW-0813">Transport</keyword>
<evidence type="ECO:0000256" key="8">
    <source>
        <dbReference type="SAM" id="Phobius"/>
    </source>
</evidence>
<comment type="subcellular location">
    <subcellularLocation>
        <location evidence="1">Membrane</location>
        <topology evidence="1">Multi-pass membrane protein</topology>
    </subcellularLocation>
</comment>
<proteinExistence type="inferred from homology"/>
<evidence type="ECO:0000256" key="3">
    <source>
        <dbReference type="ARBA" id="ARBA00022448"/>
    </source>
</evidence>
<feature type="transmembrane region" description="Helical" evidence="8">
    <location>
        <begin position="271"/>
        <end position="293"/>
    </location>
</feature>
<comment type="caution">
    <text evidence="9">The sequence shown here is derived from an EMBL/GenBank/DDBJ whole genome shotgun (WGS) entry which is preliminary data.</text>
</comment>
<comment type="similarity">
    <text evidence="2">Belongs to the amino acid-polyamine-organocation (APC) superfamily. Spore germination protein (SGP) (TC 2.A.3.9) family.</text>
</comment>
<evidence type="ECO:0000256" key="6">
    <source>
        <dbReference type="ARBA" id="ARBA00022989"/>
    </source>
</evidence>
<feature type="transmembrane region" description="Helical" evidence="8">
    <location>
        <begin position="217"/>
        <end position="241"/>
    </location>
</feature>
<dbReference type="PANTHER" id="PTHR34975:SF2">
    <property type="entry name" value="SPORE GERMINATION PROTEIN A2"/>
    <property type="match status" value="1"/>
</dbReference>
<dbReference type="OrthoDB" id="2078716at2"/>
<evidence type="ECO:0000256" key="7">
    <source>
        <dbReference type="ARBA" id="ARBA00023136"/>
    </source>
</evidence>
<gene>
    <name evidence="9" type="ORF">DFO70_12711</name>
</gene>
<feature type="transmembrane region" description="Helical" evidence="8">
    <location>
        <begin position="107"/>
        <end position="133"/>
    </location>
</feature>
<evidence type="ECO:0000256" key="5">
    <source>
        <dbReference type="ARBA" id="ARBA00022692"/>
    </source>
</evidence>
<evidence type="ECO:0000313" key="9">
    <source>
        <dbReference type="EMBL" id="RBP86294.1"/>
    </source>
</evidence>
<dbReference type="Gene3D" id="1.20.1740.10">
    <property type="entry name" value="Amino acid/polyamine transporter I"/>
    <property type="match status" value="1"/>
</dbReference>
<name>A0A366JH23_CYTFI</name>
<dbReference type="InterPro" id="IPR004761">
    <property type="entry name" value="Spore_GerAB"/>
</dbReference>
<feature type="transmembrane region" description="Helical" evidence="8">
    <location>
        <begin position="186"/>
        <end position="205"/>
    </location>
</feature>
<protein>
    <submittedName>
        <fullName evidence="9">Spore germination protein (Amino acid permease)</fullName>
    </submittedName>
</protein>
<feature type="transmembrane region" description="Helical" evidence="8">
    <location>
        <begin position="145"/>
        <end position="166"/>
    </location>
</feature>
<dbReference type="Proteomes" id="UP000252731">
    <property type="component" value="Unassembled WGS sequence"/>
</dbReference>
<feature type="transmembrane region" description="Helical" evidence="8">
    <location>
        <begin position="305"/>
        <end position="322"/>
    </location>
</feature>
<dbReference type="GO" id="GO:0016020">
    <property type="term" value="C:membrane"/>
    <property type="evidence" value="ECO:0007669"/>
    <property type="project" value="UniProtKB-SubCell"/>
</dbReference>
<sequence>MKIAEINYLQLASIIFIQILGTSLLIIPGTVVEVAGVDGWISQIVGTIMALIVGMMVFYLYNNFPQDNLIIIFEKLFGKIIGNIFGFGFVIYCILSLSTVIKQGCSITGYIFLPETSPLIFFIVFFLIVVYITKVGMNALARTNVLVMLLLITTFLVIIITGVPLLNVPLKPLLSEGLFPVLKGSLSPISWMGQVILITMIFPYLTSGNKKNIKTTILMTLIVVGIDHTLITMFTLGILGLEAKDLLIPVYSVAKLIEIDLIWRRLDVMIMFSWVAGVTLKMSFWYFCTVLALKQLLHLNKYEPIIIPLAFLTFVIAYYSTNNTVELTFYLGKIYPILSLFSYEFTIPLIMCLTLFIRRKRISKDSKEFTP</sequence>
<keyword evidence="5 8" id="KW-0812">Transmembrane</keyword>
<evidence type="ECO:0000256" key="2">
    <source>
        <dbReference type="ARBA" id="ARBA00007998"/>
    </source>
</evidence>
<feature type="transmembrane region" description="Helical" evidence="8">
    <location>
        <begin position="334"/>
        <end position="357"/>
    </location>
</feature>
<evidence type="ECO:0000256" key="1">
    <source>
        <dbReference type="ARBA" id="ARBA00004141"/>
    </source>
</evidence>
<keyword evidence="7 8" id="KW-0472">Membrane</keyword>
<reference evidence="9 10" key="1">
    <citation type="submission" date="2018-06" db="EMBL/GenBank/DDBJ databases">
        <title>Freshwater and sediment microbial communities from various areas in North America, analyzing microbe dynamics in response to fracking.</title>
        <authorList>
            <person name="Lamendella R."/>
        </authorList>
    </citation>
    <scope>NUCLEOTIDE SEQUENCE [LARGE SCALE GENOMIC DNA]</scope>
    <source>
        <strain evidence="9 10">14_TX</strain>
    </source>
</reference>
<keyword evidence="6 8" id="KW-1133">Transmembrane helix</keyword>
<dbReference type="Pfam" id="PF03845">
    <property type="entry name" value="Spore_permease"/>
    <property type="match status" value="1"/>
</dbReference>
<dbReference type="RefSeq" id="WP_113885594.1">
    <property type="nucleotide sequence ID" value="NZ_QNSF01000027.1"/>
</dbReference>
<evidence type="ECO:0000313" key="10">
    <source>
        <dbReference type="Proteomes" id="UP000252731"/>
    </source>
</evidence>
<keyword evidence="4" id="KW-0309">Germination</keyword>
<dbReference type="EMBL" id="QNSF01000027">
    <property type="protein sequence ID" value="RBP86294.1"/>
    <property type="molecule type" value="Genomic_DNA"/>
</dbReference>
<evidence type="ECO:0000256" key="4">
    <source>
        <dbReference type="ARBA" id="ARBA00022544"/>
    </source>
</evidence>
<organism evidence="9 10">
    <name type="scientific">Cytobacillus firmus</name>
    <name type="common">Bacillus firmus</name>
    <dbReference type="NCBI Taxonomy" id="1399"/>
    <lineage>
        <taxon>Bacteria</taxon>
        <taxon>Bacillati</taxon>
        <taxon>Bacillota</taxon>
        <taxon>Bacilli</taxon>
        <taxon>Bacillales</taxon>
        <taxon>Bacillaceae</taxon>
        <taxon>Cytobacillus</taxon>
    </lineage>
</organism>
<feature type="transmembrane region" description="Helical" evidence="8">
    <location>
        <begin position="40"/>
        <end position="61"/>
    </location>
</feature>
<dbReference type="PANTHER" id="PTHR34975">
    <property type="entry name" value="SPORE GERMINATION PROTEIN A2"/>
    <property type="match status" value="1"/>
</dbReference>
<dbReference type="AlphaFoldDB" id="A0A366JH23"/>
<dbReference type="NCBIfam" id="TIGR00912">
    <property type="entry name" value="2A0309"/>
    <property type="match status" value="1"/>
</dbReference>
<feature type="transmembrane region" description="Helical" evidence="8">
    <location>
        <begin position="81"/>
        <end position="101"/>
    </location>
</feature>
<feature type="transmembrane region" description="Helical" evidence="8">
    <location>
        <begin position="7"/>
        <end position="28"/>
    </location>
</feature>
<dbReference type="GO" id="GO:0009847">
    <property type="term" value="P:spore germination"/>
    <property type="evidence" value="ECO:0007669"/>
    <property type="project" value="InterPro"/>
</dbReference>